<gene>
    <name evidence="1" type="ORF">HMPREF0872_08980</name>
</gene>
<dbReference type="InterPro" id="IPR036087">
    <property type="entry name" value="Nict_dMeBzImd_PRibTrfase_sf"/>
</dbReference>
<evidence type="ECO:0000313" key="2">
    <source>
        <dbReference type="Proteomes" id="UP000029628"/>
    </source>
</evidence>
<proteinExistence type="predicted"/>
<dbReference type="EMBL" id="JRNT01000065">
    <property type="protein sequence ID" value="KGF46151.1"/>
    <property type="molecule type" value="Genomic_DNA"/>
</dbReference>
<dbReference type="SUPFAM" id="SSF52733">
    <property type="entry name" value="Nicotinate mononucleotide:5,6-dimethylbenzimidazole phosphoribosyltransferase (CobT)"/>
    <property type="match status" value="1"/>
</dbReference>
<comment type="caution">
    <text evidence="1">The sequence shown here is derived from an EMBL/GenBank/DDBJ whole genome shotgun (WGS) entry which is preliminary data.</text>
</comment>
<dbReference type="InterPro" id="IPR003200">
    <property type="entry name" value="Nict_dMeBzImd_PRibTrfase"/>
</dbReference>
<dbReference type="GO" id="GO:0008939">
    <property type="term" value="F:nicotinate-nucleotide-dimethylbenzimidazole phosphoribosyltransferase activity"/>
    <property type="evidence" value="ECO:0007669"/>
    <property type="project" value="InterPro"/>
</dbReference>
<name>A0A096AHW1_9FIRM</name>
<dbReference type="Gene3D" id="3.40.50.10210">
    <property type="match status" value="1"/>
</dbReference>
<keyword evidence="2" id="KW-1185">Reference proteome</keyword>
<dbReference type="Proteomes" id="UP000029628">
    <property type="component" value="Unassembled WGS sequence"/>
</dbReference>
<dbReference type="eggNOG" id="COG2038">
    <property type="taxonomic scope" value="Bacteria"/>
</dbReference>
<protein>
    <recommendedName>
        <fullName evidence="3">Nicotinate-nucleotide--dimethylbenzimidazole phosphoribosyltransferase</fullName>
    </recommendedName>
</protein>
<evidence type="ECO:0008006" key="3">
    <source>
        <dbReference type="Google" id="ProtNLM"/>
    </source>
</evidence>
<reference evidence="1 2" key="1">
    <citation type="submission" date="2014-07" db="EMBL/GenBank/DDBJ databases">
        <authorList>
            <person name="McCorrison J."/>
            <person name="Sanka R."/>
            <person name="Torralba M."/>
            <person name="Gillis M."/>
            <person name="Haft D.H."/>
            <person name="Methe B."/>
            <person name="Sutton G."/>
            <person name="Nelson K.E."/>
        </authorList>
    </citation>
    <scope>NUCLEOTIDE SEQUENCE [LARGE SCALE GENOMIC DNA]</scope>
    <source>
        <strain evidence="1 2">DNF00314</strain>
    </source>
</reference>
<sequence>MSREKAMILALSRVGITPSQVPLHAHMAVGEGTGALLMVQMLQATYHACMHMASLDDMMAMDTIVK</sequence>
<dbReference type="AlphaFoldDB" id="A0A096AHW1"/>
<organism evidence="1 2">
    <name type="scientific">Veillonella montpellierensis DNF00314</name>
    <dbReference type="NCBI Taxonomy" id="1401067"/>
    <lineage>
        <taxon>Bacteria</taxon>
        <taxon>Bacillati</taxon>
        <taxon>Bacillota</taxon>
        <taxon>Negativicutes</taxon>
        <taxon>Veillonellales</taxon>
        <taxon>Veillonellaceae</taxon>
        <taxon>Veillonella</taxon>
    </lineage>
</organism>
<accession>A0A096AHW1</accession>
<dbReference type="Pfam" id="PF02277">
    <property type="entry name" value="DBI_PRT"/>
    <property type="match status" value="1"/>
</dbReference>
<evidence type="ECO:0000313" key="1">
    <source>
        <dbReference type="EMBL" id="KGF46151.1"/>
    </source>
</evidence>